<evidence type="ECO:0000313" key="2">
    <source>
        <dbReference type="Proteomes" id="UP000029839"/>
    </source>
</evidence>
<dbReference type="Proteomes" id="UP000029839">
    <property type="component" value="Unassembled WGS sequence"/>
</dbReference>
<dbReference type="InterPro" id="IPR011991">
    <property type="entry name" value="ArsR-like_HTH"/>
</dbReference>
<comment type="caution">
    <text evidence="1">The sequence shown here is derived from an EMBL/GenBank/DDBJ whole genome shotgun (WGS) entry which is preliminary data.</text>
</comment>
<dbReference type="Pfam" id="PF12840">
    <property type="entry name" value="HTH_20"/>
    <property type="match status" value="1"/>
</dbReference>
<evidence type="ECO:0000313" key="1">
    <source>
        <dbReference type="EMBL" id="KGM11231.1"/>
    </source>
</evidence>
<dbReference type="OrthoDB" id="3399802at2"/>
<gene>
    <name evidence="1" type="ORF">N868_11490</name>
</gene>
<protein>
    <submittedName>
        <fullName evidence="1">ArsR family transcriptional regulator</fullName>
    </submittedName>
</protein>
<proteinExistence type="predicted"/>
<dbReference type="InterPro" id="IPR036390">
    <property type="entry name" value="WH_DNA-bd_sf"/>
</dbReference>
<dbReference type="SUPFAM" id="SSF46785">
    <property type="entry name" value="Winged helix' DNA-binding domain"/>
    <property type="match status" value="1"/>
</dbReference>
<dbReference type="Gene3D" id="1.10.10.10">
    <property type="entry name" value="Winged helix-like DNA-binding domain superfamily/Winged helix DNA-binding domain"/>
    <property type="match status" value="1"/>
</dbReference>
<sequence>MARRATDAYRVLSCESRQTILRLLQDHGAPMGVEDVAAGVGRHVNTVREHLDRMVGAGFLERSPEVRTTRGRPRMLYRALPVAPVTDPDQAVRDQLVRVLLAGYGTERGSRRPMAEEAGERWALDFPCTTAGHDDGTADSQMTALERHFRDLGFSPVLDRSARSLRLEHCPFADLVTEHGDVVCGVHLGLARGMLARHEGPLTVDSIGRRDGACEIRLRERQDVAAPRAAVAAATA</sequence>
<accession>A0A0A0BTK5</accession>
<dbReference type="InterPro" id="IPR036388">
    <property type="entry name" value="WH-like_DNA-bd_sf"/>
</dbReference>
<organism evidence="1 2">
    <name type="scientific">Cellulomonas carbonis T26</name>
    <dbReference type="NCBI Taxonomy" id="947969"/>
    <lineage>
        <taxon>Bacteria</taxon>
        <taxon>Bacillati</taxon>
        <taxon>Actinomycetota</taxon>
        <taxon>Actinomycetes</taxon>
        <taxon>Micrococcales</taxon>
        <taxon>Cellulomonadaceae</taxon>
        <taxon>Cellulomonas</taxon>
    </lineage>
</organism>
<reference evidence="1 2" key="1">
    <citation type="submission" date="2013-08" db="EMBL/GenBank/DDBJ databases">
        <title>Genome sequencing of Cellulomonas carbonis T26.</title>
        <authorList>
            <person name="Chen F."/>
            <person name="Li Y."/>
            <person name="Wang G."/>
        </authorList>
    </citation>
    <scope>NUCLEOTIDE SEQUENCE [LARGE SCALE GENOMIC DNA]</scope>
    <source>
        <strain evidence="1 2">T26</strain>
    </source>
</reference>
<keyword evidence="2" id="KW-1185">Reference proteome</keyword>
<dbReference type="RefSeq" id="WP_052426115.1">
    <property type="nucleotide sequence ID" value="NZ_AXCY01000027.1"/>
</dbReference>
<reference evidence="1 2" key="2">
    <citation type="journal article" date="2015" name="Stand. Genomic Sci.">
        <title>Draft genome sequence of Cellulomonas carbonis T26(T) and comparative analysis of six Cellulomonas genomes.</title>
        <authorList>
            <person name="Zhuang W."/>
            <person name="Zhang S."/>
            <person name="Xia X."/>
            <person name="Wang G."/>
        </authorList>
    </citation>
    <scope>NUCLEOTIDE SEQUENCE [LARGE SCALE GENOMIC DNA]</scope>
    <source>
        <strain evidence="1 2">T26</strain>
    </source>
</reference>
<dbReference type="CDD" id="cd00090">
    <property type="entry name" value="HTH_ARSR"/>
    <property type="match status" value="1"/>
</dbReference>
<name>A0A0A0BTK5_9CELL</name>
<dbReference type="EMBL" id="AXCY01000027">
    <property type="protein sequence ID" value="KGM11231.1"/>
    <property type="molecule type" value="Genomic_DNA"/>
</dbReference>
<dbReference type="AlphaFoldDB" id="A0A0A0BTK5"/>